<dbReference type="RefSeq" id="XP_017884453.1">
    <property type="nucleotide sequence ID" value="XM_018028964.2"/>
</dbReference>
<evidence type="ECO:0000313" key="8">
    <source>
        <dbReference type="RefSeq" id="XP_017884453.1"/>
    </source>
</evidence>
<evidence type="ECO:0000256" key="1">
    <source>
        <dbReference type="ARBA" id="ARBA00006484"/>
    </source>
</evidence>
<dbReference type="PANTHER" id="PTHR43899:SF13">
    <property type="entry name" value="RH59310P"/>
    <property type="match status" value="1"/>
</dbReference>
<dbReference type="InterPro" id="IPR002347">
    <property type="entry name" value="SDR_fam"/>
</dbReference>
<reference evidence="7 8" key="1">
    <citation type="submission" date="2025-04" db="UniProtKB">
        <authorList>
            <consortium name="RefSeq"/>
        </authorList>
    </citation>
    <scope>IDENTIFICATION</scope>
    <source>
        <tissue evidence="7 8">Whole body</tissue>
    </source>
</reference>
<dbReference type="SUPFAM" id="SSF51735">
    <property type="entry name" value="NAD(P)-binding Rossmann-fold domains"/>
    <property type="match status" value="1"/>
</dbReference>
<dbReference type="SMART" id="SM00822">
    <property type="entry name" value="PKS_KR"/>
    <property type="match status" value="1"/>
</dbReference>
<evidence type="ECO:0000313" key="6">
    <source>
        <dbReference type="Proteomes" id="UP000694925"/>
    </source>
</evidence>
<evidence type="ECO:0000259" key="5">
    <source>
        <dbReference type="SMART" id="SM00822"/>
    </source>
</evidence>
<evidence type="ECO:0000256" key="4">
    <source>
        <dbReference type="RuleBase" id="RU000363"/>
    </source>
</evidence>
<dbReference type="InterPro" id="IPR051019">
    <property type="entry name" value="VLCFA-Steroid_DH"/>
</dbReference>
<evidence type="ECO:0000256" key="3">
    <source>
        <dbReference type="ARBA" id="ARBA00023002"/>
    </source>
</evidence>
<accession>A0AAJ7J4D7</accession>
<dbReference type="InterPro" id="IPR036291">
    <property type="entry name" value="NAD(P)-bd_dom_sf"/>
</dbReference>
<dbReference type="GO" id="GO:0005783">
    <property type="term" value="C:endoplasmic reticulum"/>
    <property type="evidence" value="ECO:0007669"/>
    <property type="project" value="TreeGrafter"/>
</dbReference>
<dbReference type="KEGG" id="ccal:108627636"/>
<dbReference type="AlphaFoldDB" id="A0AAJ7J4D7"/>
<proteinExistence type="inferred from homology"/>
<dbReference type="RefSeq" id="XP_017884452.1">
    <property type="nucleotide sequence ID" value="XM_018028963.2"/>
</dbReference>
<name>A0AAJ7J4D7_9HYME</name>
<dbReference type="PANTHER" id="PTHR43899">
    <property type="entry name" value="RH59310P"/>
    <property type="match status" value="1"/>
</dbReference>
<dbReference type="CDD" id="cd05356">
    <property type="entry name" value="17beta-HSD1_like_SDR_c"/>
    <property type="match status" value="1"/>
</dbReference>
<dbReference type="Pfam" id="PF00106">
    <property type="entry name" value="adh_short"/>
    <property type="match status" value="1"/>
</dbReference>
<keyword evidence="3" id="KW-0560">Oxidoreductase</keyword>
<dbReference type="InterPro" id="IPR057326">
    <property type="entry name" value="KR_dom"/>
</dbReference>
<dbReference type="FunFam" id="3.40.50.720:FF:000137">
    <property type="entry name" value="Hydroxysteroid (17-beta) dehydrogenase 3"/>
    <property type="match status" value="1"/>
</dbReference>
<dbReference type="GO" id="GO:0016491">
    <property type="term" value="F:oxidoreductase activity"/>
    <property type="evidence" value="ECO:0007669"/>
    <property type="project" value="UniProtKB-KW"/>
</dbReference>
<dbReference type="Proteomes" id="UP000694925">
    <property type="component" value="Unplaced"/>
</dbReference>
<sequence>MTLTCLEKVSLIALAAIGLRILLRVSVFVWKKLIAPSFGFGIDVRTQGKWAVVTGATDGIGRAYAEAFAEKGLDVVLVSRSLEKLEEVASEMKQRYGVEVQVVAADLTEGQAAFAKIAKATEGLEIAVVVNNAGASYEHPDLFINVTEECLAKILQLNVAAITGVARALLPQMFERKKGVLINMSSALAIIPAPYLAGYAASKAFIVKLSQDLAAEAEPRGVTVQCVIPGVVATKMSKIKKATWMAPTPEKFVESALKTIGLESCTTGYPPHLLVVAVALTLRCICEKGAVWLISRTMCTIRKRALDKKAREANVKPEPPLSVE</sequence>
<keyword evidence="2" id="KW-0521">NADP</keyword>
<dbReference type="PIRSF" id="PIRSF000126">
    <property type="entry name" value="11-beta-HSD1"/>
    <property type="match status" value="1"/>
</dbReference>
<evidence type="ECO:0000313" key="7">
    <source>
        <dbReference type="RefSeq" id="XP_017884452.1"/>
    </source>
</evidence>
<keyword evidence="6" id="KW-1185">Reference proteome</keyword>
<protein>
    <submittedName>
        <fullName evidence="7 8">Very-long-chain 3-oxoacyl-CoA reductase</fullName>
    </submittedName>
</protein>
<evidence type="ECO:0000256" key="2">
    <source>
        <dbReference type="ARBA" id="ARBA00022857"/>
    </source>
</evidence>
<gene>
    <name evidence="7 8" type="primary">LOC108627636</name>
</gene>
<dbReference type="Gene3D" id="3.40.50.720">
    <property type="entry name" value="NAD(P)-binding Rossmann-like Domain"/>
    <property type="match status" value="1"/>
</dbReference>
<dbReference type="GeneID" id="108627636"/>
<dbReference type="PRINTS" id="PR00081">
    <property type="entry name" value="GDHRDH"/>
</dbReference>
<comment type="similarity">
    <text evidence="1 4">Belongs to the short-chain dehydrogenases/reductases (SDR) family.</text>
</comment>
<dbReference type="PRINTS" id="PR00080">
    <property type="entry name" value="SDRFAMILY"/>
</dbReference>
<feature type="domain" description="Ketoreductase" evidence="5">
    <location>
        <begin position="49"/>
        <end position="231"/>
    </location>
</feature>
<organism evidence="6 8">
    <name type="scientific">Ceratina calcarata</name>
    <dbReference type="NCBI Taxonomy" id="156304"/>
    <lineage>
        <taxon>Eukaryota</taxon>
        <taxon>Metazoa</taxon>
        <taxon>Ecdysozoa</taxon>
        <taxon>Arthropoda</taxon>
        <taxon>Hexapoda</taxon>
        <taxon>Insecta</taxon>
        <taxon>Pterygota</taxon>
        <taxon>Neoptera</taxon>
        <taxon>Endopterygota</taxon>
        <taxon>Hymenoptera</taxon>
        <taxon>Apocrita</taxon>
        <taxon>Aculeata</taxon>
        <taxon>Apoidea</taxon>
        <taxon>Anthophila</taxon>
        <taxon>Apidae</taxon>
        <taxon>Ceratina</taxon>
        <taxon>Zadontomerus</taxon>
    </lineage>
</organism>